<dbReference type="PANTHER" id="PTHR45418:SF1">
    <property type="entry name" value="CANCER_TESTIS ANTIGEN 55"/>
    <property type="match status" value="1"/>
</dbReference>
<accession>A0A6J1RLQ5</accession>
<name>A0A6J1RLQ5_9HYME</name>
<dbReference type="SUPFAM" id="SSF46785">
    <property type="entry name" value="Winged helix' DNA-binding domain"/>
    <property type="match status" value="1"/>
</dbReference>
<reference evidence="10" key="1">
    <citation type="submission" date="2025-08" db="UniProtKB">
        <authorList>
            <consortium name="RefSeq"/>
        </authorList>
    </citation>
    <scope>IDENTIFICATION</scope>
    <source>
        <tissue evidence="10">Whole body</tissue>
    </source>
</reference>
<keyword evidence="4" id="KW-0238">DNA-binding</keyword>
<dbReference type="CDD" id="cd18808">
    <property type="entry name" value="SF1_C_Upf1"/>
    <property type="match status" value="1"/>
</dbReference>
<keyword evidence="9" id="KW-1185">Reference proteome</keyword>
<dbReference type="InterPro" id="IPR036388">
    <property type="entry name" value="WH-like_DNA-bd_sf"/>
</dbReference>
<dbReference type="Pfam" id="PF13086">
    <property type="entry name" value="AAA_11"/>
    <property type="match status" value="2"/>
</dbReference>
<dbReference type="Gene3D" id="1.10.10.10">
    <property type="entry name" value="Winged helix-like DNA-binding domain superfamily/Winged helix DNA-binding domain"/>
    <property type="match status" value="1"/>
</dbReference>
<dbReference type="GO" id="GO:0005737">
    <property type="term" value="C:cytoplasm"/>
    <property type="evidence" value="ECO:0007669"/>
    <property type="project" value="UniProtKB-SubCell"/>
</dbReference>
<dbReference type="InterPro" id="IPR026122">
    <property type="entry name" value="MOV-10/SDE3_DEXXQ/H-box"/>
</dbReference>
<comment type="function">
    <text evidence="1">Histones H1 are necessary for the condensation of nucleosome chains into higher-order structures.</text>
</comment>
<evidence type="ECO:0000259" key="8">
    <source>
        <dbReference type="PROSITE" id="PS51504"/>
    </source>
</evidence>
<dbReference type="InterPro" id="IPR041677">
    <property type="entry name" value="DNA2/NAM7_AAA_11"/>
</dbReference>
<evidence type="ECO:0000313" key="10">
    <source>
        <dbReference type="RefSeq" id="XP_024893645.1"/>
    </source>
</evidence>
<dbReference type="GO" id="GO:0003723">
    <property type="term" value="F:RNA binding"/>
    <property type="evidence" value="ECO:0007669"/>
    <property type="project" value="InterPro"/>
</dbReference>
<dbReference type="Pfam" id="PF13087">
    <property type="entry name" value="AAA_12"/>
    <property type="match status" value="1"/>
</dbReference>
<evidence type="ECO:0000256" key="4">
    <source>
        <dbReference type="ARBA" id="ARBA00023125"/>
    </source>
</evidence>
<feature type="compositionally biased region" description="Basic and acidic residues" evidence="7">
    <location>
        <begin position="726"/>
        <end position="735"/>
    </location>
</feature>
<keyword evidence="10" id="KW-0378">Hydrolase</keyword>
<dbReference type="CDD" id="cd18038">
    <property type="entry name" value="DEXXQc_Helz-like"/>
    <property type="match status" value="1"/>
</dbReference>
<keyword evidence="5" id="KW-0943">RNA-mediated gene silencing</keyword>
<feature type="domain" description="H15" evidence="8">
    <location>
        <begin position="642"/>
        <end position="727"/>
    </location>
</feature>
<dbReference type="GO" id="GO:0030527">
    <property type="term" value="F:structural constituent of chromatin"/>
    <property type="evidence" value="ECO:0007669"/>
    <property type="project" value="InterPro"/>
</dbReference>
<dbReference type="RefSeq" id="XP_024893645.1">
    <property type="nucleotide sequence ID" value="XM_025037877.1"/>
</dbReference>
<dbReference type="Gene3D" id="3.40.50.300">
    <property type="entry name" value="P-loop containing nucleotide triphosphate hydrolases"/>
    <property type="match status" value="2"/>
</dbReference>
<proteinExistence type="predicted"/>
<keyword evidence="10" id="KW-0347">Helicase</keyword>
<dbReference type="Pfam" id="PF00538">
    <property type="entry name" value="Linker_histone"/>
    <property type="match status" value="1"/>
</dbReference>
<gene>
    <name evidence="10" type="primary">LOC112468615</name>
</gene>
<dbReference type="InterPro" id="IPR005818">
    <property type="entry name" value="Histone_H1/H5_H15"/>
</dbReference>
<evidence type="ECO:0000256" key="6">
    <source>
        <dbReference type="ARBA" id="ARBA00023242"/>
    </source>
</evidence>
<evidence type="ECO:0000256" key="7">
    <source>
        <dbReference type="SAM" id="MobiDB-lite"/>
    </source>
</evidence>
<keyword evidence="6" id="KW-0539">Nucleus</keyword>
<dbReference type="GO" id="GO:0000786">
    <property type="term" value="C:nucleosome"/>
    <property type="evidence" value="ECO:0007669"/>
    <property type="project" value="InterPro"/>
</dbReference>
<keyword evidence="3" id="KW-0963">Cytoplasm</keyword>
<dbReference type="GO" id="GO:0032574">
    <property type="term" value="F:5'-3' RNA helicase activity"/>
    <property type="evidence" value="ECO:0007669"/>
    <property type="project" value="InterPro"/>
</dbReference>
<dbReference type="InterPro" id="IPR047187">
    <property type="entry name" value="SF1_C_Upf1"/>
</dbReference>
<evidence type="ECO:0000313" key="9">
    <source>
        <dbReference type="Proteomes" id="UP000504618"/>
    </source>
</evidence>
<feature type="compositionally biased region" description="Basic and acidic residues" evidence="7">
    <location>
        <begin position="753"/>
        <end position="762"/>
    </location>
</feature>
<organism evidence="9 10">
    <name type="scientific">Temnothorax curvispinosus</name>
    <dbReference type="NCBI Taxonomy" id="300111"/>
    <lineage>
        <taxon>Eukaryota</taxon>
        <taxon>Metazoa</taxon>
        <taxon>Ecdysozoa</taxon>
        <taxon>Arthropoda</taxon>
        <taxon>Hexapoda</taxon>
        <taxon>Insecta</taxon>
        <taxon>Pterygota</taxon>
        <taxon>Neoptera</taxon>
        <taxon>Endopterygota</taxon>
        <taxon>Hymenoptera</taxon>
        <taxon>Apocrita</taxon>
        <taxon>Aculeata</taxon>
        <taxon>Formicoidea</taxon>
        <taxon>Formicidae</taxon>
        <taxon>Myrmicinae</taxon>
        <taxon>Temnothorax</taxon>
    </lineage>
</organism>
<dbReference type="PANTHER" id="PTHR45418">
    <property type="entry name" value="CANCER/TESTIS ANTIGEN 55"/>
    <property type="match status" value="1"/>
</dbReference>
<feature type="region of interest" description="Disordered" evidence="7">
    <location>
        <begin position="721"/>
        <end position="842"/>
    </location>
</feature>
<comment type="subcellular location">
    <subcellularLocation>
        <location evidence="2">Cytoplasm</location>
    </subcellularLocation>
</comment>
<dbReference type="GO" id="GO:0003677">
    <property type="term" value="F:DNA binding"/>
    <property type="evidence" value="ECO:0007669"/>
    <property type="project" value="UniProtKB-KW"/>
</dbReference>
<dbReference type="InterPro" id="IPR036390">
    <property type="entry name" value="WH_DNA-bd_sf"/>
</dbReference>
<sequence length="842" mass="95231">MQKRKEREDFMSITAPALMPRLTLPSIIIPSQLHSALKSIYCPKWGSISSSNLHNNYKKCIKSLSNVRTIIQRDYLTILKICLYLIQFEEDLELKRFRLLNHTVKTSDLENCFIISLKSLNGDLHVIKPDCEVDLRDNTKKVIFAKIVKVVGNDVTIKPYYPENPNTLKMKGKRFNIEFVDRHWSLRCCHYALKIVSKCNWIEIVYPRLRTNCTDMEIDIEWINADLKENEPQKQAVRKILNKTAYPAPYIIFGPPGTGKTVTLVETICQIVRHFPTKNILVCTSSNAAADEITKRLIKYIPTNLIYRMYAPSREWSTVKNEIQPCANFVQESTLFLSKELLLRKKIIITTLVSSVRLIDVNFRENHFSYIIIDEASQAVEPEMLIPLAITNKESDEKTRFHAQIVIAGDPYQLGPVVCCKRIEHLFGRSMLERLMDDCDPYKKQDGKYNPNYITKLVQNFRSHENILHVSNKQFYCGDLKICGGADIRMALNWSQLPNKKFPMIFQEVLGTETRSVNRSVCNTAEVLAVLMYVSILIKAKFGKHVITPKDIGIVTPFKQQQLDITHHLEAMKLKGITVGTVETFQGQERNVMILSTVRSKAFEHNGKEHIGFLSNPKRFNVALTRAKALMIIIGNPNILCRNEHWEVLWKYCEKHNANIPFEQLPGLKDRKSSSFQAIKKYIVSTYKVDGEKVAPFIKHYLKTAVSAGAVVQTKRKGATGSFKLSTDKPKDKAKGKAQRASLVHSDTWKAGTKKDGREKTAIARKPAAAVKKTTAKKALESPKKATPKTAAAKTAVKKGKAAAEPKSPSKAKKAVKAPAAKTKTPKPKKATAKAVKAAAKK</sequence>
<keyword evidence="10" id="KW-0547">Nucleotide-binding</keyword>
<dbReference type="GO" id="GO:0006334">
    <property type="term" value="P:nucleosome assembly"/>
    <property type="evidence" value="ECO:0007669"/>
    <property type="project" value="InterPro"/>
</dbReference>
<dbReference type="AlphaFoldDB" id="A0A6J1RLQ5"/>
<evidence type="ECO:0000256" key="3">
    <source>
        <dbReference type="ARBA" id="ARBA00022490"/>
    </source>
</evidence>
<dbReference type="InterPro" id="IPR027417">
    <property type="entry name" value="P-loop_NTPase"/>
</dbReference>
<dbReference type="OrthoDB" id="6513042at2759"/>
<evidence type="ECO:0000256" key="5">
    <source>
        <dbReference type="ARBA" id="ARBA00023158"/>
    </source>
</evidence>
<evidence type="ECO:0000256" key="2">
    <source>
        <dbReference type="ARBA" id="ARBA00004496"/>
    </source>
</evidence>
<dbReference type="SMART" id="SM00526">
    <property type="entry name" value="H15"/>
    <property type="match status" value="1"/>
</dbReference>
<dbReference type="PROSITE" id="PS51504">
    <property type="entry name" value="H15"/>
    <property type="match status" value="1"/>
</dbReference>
<dbReference type="PRINTS" id="PR00624">
    <property type="entry name" value="HISTONEH5"/>
</dbReference>
<dbReference type="GeneID" id="112468615"/>
<dbReference type="CDD" id="cd00073">
    <property type="entry name" value="H15"/>
    <property type="match status" value="1"/>
</dbReference>
<feature type="compositionally biased region" description="Low complexity" evidence="7">
    <location>
        <begin position="833"/>
        <end position="842"/>
    </location>
</feature>
<keyword evidence="10" id="KW-0067">ATP-binding</keyword>
<dbReference type="InterPro" id="IPR005819">
    <property type="entry name" value="H1/H5"/>
</dbReference>
<dbReference type="InterPro" id="IPR041679">
    <property type="entry name" value="DNA2/NAM7-like_C"/>
</dbReference>
<dbReference type="Proteomes" id="UP000504618">
    <property type="component" value="Unplaced"/>
</dbReference>
<protein>
    <submittedName>
        <fullName evidence="10">Helicase MOV-10 isoform X1</fullName>
    </submittedName>
</protein>
<evidence type="ECO:0000256" key="1">
    <source>
        <dbReference type="ARBA" id="ARBA00002809"/>
    </source>
</evidence>
<dbReference type="SUPFAM" id="SSF52540">
    <property type="entry name" value="P-loop containing nucleoside triphosphate hydrolases"/>
    <property type="match status" value="1"/>
</dbReference>
<dbReference type="GO" id="GO:0031047">
    <property type="term" value="P:regulatory ncRNA-mediated gene silencing"/>
    <property type="evidence" value="ECO:0007669"/>
    <property type="project" value="UniProtKB-KW"/>
</dbReference>